<dbReference type="EC" id="3.1.-.-" evidence="1"/>
<keyword evidence="1" id="KW-0540">Nuclease</keyword>
<dbReference type="GO" id="GO:0016075">
    <property type="term" value="P:rRNA catabolic process"/>
    <property type="evidence" value="ECO:0007669"/>
    <property type="project" value="TreeGrafter"/>
</dbReference>
<comment type="similarity">
    <text evidence="1">Belongs to the PemK/MazF family.</text>
</comment>
<accession>A0A3G8YFZ4</accession>
<reference evidence="2 3" key="1">
    <citation type="submission" date="2018-11" db="EMBL/GenBank/DDBJ databases">
        <title>Deinococcus shelandsis sp. nov., isolated from South Shetland Islands soil of Antarctica.</title>
        <authorList>
            <person name="Tian J."/>
        </authorList>
    </citation>
    <scope>NUCLEOTIDE SEQUENCE [LARGE SCALE GENOMIC DNA]</scope>
    <source>
        <strain evidence="2 3">S14-83T</strain>
    </source>
</reference>
<evidence type="ECO:0000256" key="1">
    <source>
        <dbReference type="PIRNR" id="PIRNR033490"/>
    </source>
</evidence>
<dbReference type="PANTHER" id="PTHR33988:SF1">
    <property type="entry name" value="ENDORIBONUCLEASE MAZF7-RELATED"/>
    <property type="match status" value="1"/>
</dbReference>
<proteinExistence type="inferred from homology"/>
<keyword evidence="3" id="KW-1185">Reference proteome</keyword>
<dbReference type="KEGG" id="dph:EHF33_00750"/>
<comment type="function">
    <text evidence="1">Toxic component of a type II toxin-antitoxin (TA) system.</text>
</comment>
<dbReference type="EMBL" id="CP034183">
    <property type="protein sequence ID" value="AZI41464.1"/>
    <property type="molecule type" value="Genomic_DNA"/>
</dbReference>
<keyword evidence="1" id="KW-0378">Hydrolase</keyword>
<dbReference type="InterPro" id="IPR011067">
    <property type="entry name" value="Plasmid_toxin/cell-grow_inhib"/>
</dbReference>
<evidence type="ECO:0000313" key="2">
    <source>
        <dbReference type="EMBL" id="AZI41464.1"/>
    </source>
</evidence>
<sequence length="115" mass="12932">MEVGLIRRGDIFLVDFSPARNNEANFTRPAVVVTNNAANAQNVVITVVPLTSNVERVYAFQLLLPNERTDLNEDSKAQVEQLRSVALSRVLRRLGHVPEDLMTQLSERVRLHLAL</sequence>
<dbReference type="GO" id="GO:0006402">
    <property type="term" value="P:mRNA catabolic process"/>
    <property type="evidence" value="ECO:0007669"/>
    <property type="project" value="TreeGrafter"/>
</dbReference>
<dbReference type="Proteomes" id="UP000276417">
    <property type="component" value="Chromosome 1"/>
</dbReference>
<keyword evidence="1" id="KW-0255">Endonuclease</keyword>
<dbReference type="RefSeq" id="WP_124867178.1">
    <property type="nucleotide sequence ID" value="NZ_CP034183.1"/>
</dbReference>
<protein>
    <recommendedName>
        <fullName evidence="1">mRNA interferase</fullName>
        <ecNumber evidence="1">3.1.-.-</ecNumber>
    </recommendedName>
</protein>
<dbReference type="GO" id="GO:0003677">
    <property type="term" value="F:DNA binding"/>
    <property type="evidence" value="ECO:0007669"/>
    <property type="project" value="InterPro"/>
</dbReference>
<dbReference type="Gene3D" id="2.30.30.110">
    <property type="match status" value="1"/>
</dbReference>
<name>A0A3G8YFZ4_9DEIO</name>
<dbReference type="PIRSF" id="PIRSF033490">
    <property type="entry name" value="MazF"/>
    <property type="match status" value="1"/>
</dbReference>
<dbReference type="Pfam" id="PF02452">
    <property type="entry name" value="PemK_toxin"/>
    <property type="match status" value="1"/>
</dbReference>
<evidence type="ECO:0000313" key="3">
    <source>
        <dbReference type="Proteomes" id="UP000276417"/>
    </source>
</evidence>
<gene>
    <name evidence="2" type="ORF">EHF33_00750</name>
</gene>
<dbReference type="InterPro" id="IPR003477">
    <property type="entry name" value="PemK-like"/>
</dbReference>
<dbReference type="SUPFAM" id="SSF50118">
    <property type="entry name" value="Cell growth inhibitor/plasmid maintenance toxic component"/>
    <property type="match status" value="1"/>
</dbReference>
<dbReference type="GO" id="GO:0004521">
    <property type="term" value="F:RNA endonuclease activity"/>
    <property type="evidence" value="ECO:0007669"/>
    <property type="project" value="TreeGrafter"/>
</dbReference>
<dbReference type="OrthoDB" id="9808744at2"/>
<dbReference type="PANTHER" id="PTHR33988">
    <property type="entry name" value="ENDORIBONUCLEASE MAZF-RELATED"/>
    <property type="match status" value="1"/>
</dbReference>
<dbReference type="GO" id="GO:0016787">
    <property type="term" value="F:hydrolase activity"/>
    <property type="evidence" value="ECO:0007669"/>
    <property type="project" value="UniProtKB-KW"/>
</dbReference>
<dbReference type="AlphaFoldDB" id="A0A3G8YFZ4"/>
<organism evidence="2 3">
    <name type="scientific">Deinococcus psychrotolerans</name>
    <dbReference type="NCBI Taxonomy" id="2489213"/>
    <lineage>
        <taxon>Bacteria</taxon>
        <taxon>Thermotogati</taxon>
        <taxon>Deinococcota</taxon>
        <taxon>Deinococci</taxon>
        <taxon>Deinococcales</taxon>
        <taxon>Deinococcaceae</taxon>
        <taxon>Deinococcus</taxon>
    </lineage>
</organism>